<reference evidence="12" key="1">
    <citation type="submission" date="2022-11" db="UniProtKB">
        <authorList>
            <consortium name="EnsemblMetazoa"/>
        </authorList>
    </citation>
    <scope>IDENTIFICATION</scope>
</reference>
<feature type="transmembrane region" description="Helical" evidence="10">
    <location>
        <begin position="196"/>
        <end position="220"/>
    </location>
</feature>
<proteinExistence type="inferred from homology"/>
<evidence type="ECO:0000256" key="2">
    <source>
        <dbReference type="ARBA" id="ARBA00022475"/>
    </source>
</evidence>
<evidence type="ECO:0000256" key="9">
    <source>
        <dbReference type="RuleBase" id="RU000688"/>
    </source>
</evidence>
<keyword evidence="6 10" id="KW-0472">Membrane</keyword>
<comment type="subcellular location">
    <subcellularLocation>
        <location evidence="1">Cell membrane</location>
        <topology evidence="1">Multi-pass membrane protein</topology>
    </subcellularLocation>
</comment>
<feature type="transmembrane region" description="Helical" evidence="10">
    <location>
        <begin position="276"/>
        <end position="299"/>
    </location>
</feature>
<evidence type="ECO:0000313" key="13">
    <source>
        <dbReference type="Proteomes" id="UP000887567"/>
    </source>
</evidence>
<evidence type="ECO:0000256" key="8">
    <source>
        <dbReference type="ARBA" id="ARBA00023224"/>
    </source>
</evidence>
<organism evidence="12 13">
    <name type="scientific">Exaiptasia diaphana</name>
    <name type="common">Tropical sea anemone</name>
    <name type="synonym">Aiptasia pulchella</name>
    <dbReference type="NCBI Taxonomy" id="2652724"/>
    <lineage>
        <taxon>Eukaryota</taxon>
        <taxon>Metazoa</taxon>
        <taxon>Cnidaria</taxon>
        <taxon>Anthozoa</taxon>
        <taxon>Hexacorallia</taxon>
        <taxon>Actiniaria</taxon>
        <taxon>Aiptasiidae</taxon>
        <taxon>Exaiptasia</taxon>
    </lineage>
</organism>
<dbReference type="PROSITE" id="PS50262">
    <property type="entry name" value="G_PROTEIN_RECEP_F1_2"/>
    <property type="match status" value="1"/>
</dbReference>
<feature type="transmembrane region" description="Helical" evidence="10">
    <location>
        <begin position="311"/>
        <end position="332"/>
    </location>
</feature>
<keyword evidence="5 9" id="KW-0297">G-protein coupled receptor</keyword>
<dbReference type="InterPro" id="IPR050569">
    <property type="entry name" value="TAAR"/>
</dbReference>
<feature type="transmembrane region" description="Helical" evidence="10">
    <location>
        <begin position="68"/>
        <end position="92"/>
    </location>
</feature>
<dbReference type="Gene3D" id="1.20.1070.10">
    <property type="entry name" value="Rhodopsin 7-helix transmembrane proteins"/>
    <property type="match status" value="1"/>
</dbReference>
<dbReference type="InterPro" id="IPR017452">
    <property type="entry name" value="GPCR_Rhodpsn_7TM"/>
</dbReference>
<sequence length="367" mass="41725">MKGNNSDLFHAKTTGFILPTNNWSTVWVALVSMYLIIIAVLSIVGNISTIVVLTKMKKHKKMVMNNQVLLSLAVADFLVGVLVIPCTVDVVIYGQWRAGTIMGYINAAANFCFCISSIVHLSLLSIDRYISVSLPLRYQTIMSSRRTAIFCLISWIYSSSWAIIPGLTDYTSFECFIPYIGECKTEHWASNTESSVFTVSVIFFTFGISALTLCFIYIRIFQIIRIQKKKLKCATNLGRLSTSHYVTDHMTPSQVEKQRRNNASIKKQSLRSQKGILIIVLIICLYLIAWTPFCAFLFVEFIMRTKMVNSWGIVTMFIGFGNSACNPVIYCMKYRTFRLTLWKMLMKGRRQLISPSTDTQGRRSESH</sequence>
<dbReference type="PANTHER" id="PTHR24249">
    <property type="entry name" value="HISTAMINE RECEPTOR-RELATED G-PROTEIN COUPLED RECEPTOR"/>
    <property type="match status" value="1"/>
</dbReference>
<dbReference type="GO" id="GO:0004930">
    <property type="term" value="F:G protein-coupled receptor activity"/>
    <property type="evidence" value="ECO:0007669"/>
    <property type="project" value="UniProtKB-KW"/>
</dbReference>
<feature type="domain" description="G-protein coupled receptors family 1 profile" evidence="11">
    <location>
        <begin position="45"/>
        <end position="330"/>
    </location>
</feature>
<dbReference type="PROSITE" id="PS00237">
    <property type="entry name" value="G_PROTEIN_RECEP_F1_1"/>
    <property type="match status" value="1"/>
</dbReference>
<dbReference type="Proteomes" id="UP000887567">
    <property type="component" value="Unplaced"/>
</dbReference>
<evidence type="ECO:0000256" key="1">
    <source>
        <dbReference type="ARBA" id="ARBA00004651"/>
    </source>
</evidence>
<dbReference type="PRINTS" id="PR00237">
    <property type="entry name" value="GPCRRHODOPSN"/>
</dbReference>
<dbReference type="OMA" id="WASNTES"/>
<keyword evidence="4 10" id="KW-1133">Transmembrane helix</keyword>
<accession>A0A913Y5U5</accession>
<dbReference type="AlphaFoldDB" id="A0A913Y5U5"/>
<feature type="transmembrane region" description="Helical" evidence="10">
    <location>
        <begin position="104"/>
        <end position="126"/>
    </location>
</feature>
<dbReference type="Pfam" id="PF00001">
    <property type="entry name" value="7tm_1"/>
    <property type="match status" value="1"/>
</dbReference>
<evidence type="ECO:0000256" key="4">
    <source>
        <dbReference type="ARBA" id="ARBA00022989"/>
    </source>
</evidence>
<dbReference type="CDD" id="cd00637">
    <property type="entry name" value="7tm_classA_rhodopsin-like"/>
    <property type="match status" value="1"/>
</dbReference>
<keyword evidence="13" id="KW-1185">Reference proteome</keyword>
<feature type="transmembrane region" description="Helical" evidence="10">
    <location>
        <begin position="26"/>
        <end position="47"/>
    </location>
</feature>
<dbReference type="KEGG" id="epa:110253083"/>
<name>A0A913Y5U5_EXADI</name>
<evidence type="ECO:0000259" key="11">
    <source>
        <dbReference type="PROSITE" id="PS50262"/>
    </source>
</evidence>
<feature type="transmembrane region" description="Helical" evidence="10">
    <location>
        <begin position="147"/>
        <end position="164"/>
    </location>
</feature>
<comment type="similarity">
    <text evidence="9">Belongs to the G-protein coupled receptor 1 family.</text>
</comment>
<evidence type="ECO:0000256" key="5">
    <source>
        <dbReference type="ARBA" id="ARBA00023040"/>
    </source>
</evidence>
<keyword evidence="2" id="KW-1003">Cell membrane</keyword>
<evidence type="ECO:0000256" key="7">
    <source>
        <dbReference type="ARBA" id="ARBA00023170"/>
    </source>
</evidence>
<dbReference type="PANTHER" id="PTHR24249:SF414">
    <property type="entry name" value="LP14436P"/>
    <property type="match status" value="1"/>
</dbReference>
<evidence type="ECO:0000256" key="10">
    <source>
        <dbReference type="SAM" id="Phobius"/>
    </source>
</evidence>
<keyword evidence="7 9" id="KW-0675">Receptor</keyword>
<evidence type="ECO:0000256" key="6">
    <source>
        <dbReference type="ARBA" id="ARBA00023136"/>
    </source>
</evidence>
<dbReference type="EnsemblMetazoa" id="XM_021059955.2">
    <property type="protein sequence ID" value="XP_020915614.1"/>
    <property type="gene ID" value="LOC110253083"/>
</dbReference>
<evidence type="ECO:0000256" key="3">
    <source>
        <dbReference type="ARBA" id="ARBA00022692"/>
    </source>
</evidence>
<keyword evidence="8 9" id="KW-0807">Transducer</keyword>
<keyword evidence="3 9" id="KW-0812">Transmembrane</keyword>
<evidence type="ECO:0000313" key="12">
    <source>
        <dbReference type="EnsemblMetazoa" id="XP_020915614.1"/>
    </source>
</evidence>
<protein>
    <recommendedName>
        <fullName evidence="11">G-protein coupled receptors family 1 profile domain-containing protein</fullName>
    </recommendedName>
</protein>
<dbReference type="RefSeq" id="XP_020915614.1">
    <property type="nucleotide sequence ID" value="XM_021059955.2"/>
</dbReference>
<dbReference type="InterPro" id="IPR000276">
    <property type="entry name" value="GPCR_Rhodpsn"/>
</dbReference>
<dbReference type="GO" id="GO:0005886">
    <property type="term" value="C:plasma membrane"/>
    <property type="evidence" value="ECO:0007669"/>
    <property type="project" value="UniProtKB-SubCell"/>
</dbReference>
<dbReference type="GeneID" id="110253083"/>
<dbReference type="SUPFAM" id="SSF81321">
    <property type="entry name" value="Family A G protein-coupled receptor-like"/>
    <property type="match status" value="1"/>
</dbReference>